<dbReference type="InterPro" id="IPR041492">
    <property type="entry name" value="HAD_2"/>
</dbReference>
<dbReference type="GO" id="GO:0005829">
    <property type="term" value="C:cytosol"/>
    <property type="evidence" value="ECO:0007669"/>
    <property type="project" value="TreeGrafter"/>
</dbReference>
<gene>
    <name evidence="1" type="ORF">SOIL9_45870</name>
</gene>
<name>A0A6P2CX25_9BACT</name>
<accession>A0A6P2CX25</accession>
<evidence type="ECO:0008006" key="3">
    <source>
        <dbReference type="Google" id="ProtNLM"/>
    </source>
</evidence>
<reference evidence="1 2" key="1">
    <citation type="submission" date="2019-05" db="EMBL/GenBank/DDBJ databases">
        <authorList>
            <consortium name="Science for Life Laboratories"/>
        </authorList>
    </citation>
    <scope>NUCLEOTIDE SEQUENCE [LARGE SCALE GENOMIC DNA]</scope>
    <source>
        <strain evidence="1">Soil9</strain>
    </source>
</reference>
<dbReference type="SFLD" id="SFLDG01135">
    <property type="entry name" value="C1.5.6:_HAD__Beta-PGM__Phospha"/>
    <property type="match status" value="1"/>
</dbReference>
<dbReference type="Pfam" id="PF13419">
    <property type="entry name" value="HAD_2"/>
    <property type="match status" value="1"/>
</dbReference>
<protein>
    <recommendedName>
        <fullName evidence="3">HAD family hydrolase</fullName>
    </recommendedName>
</protein>
<dbReference type="SFLD" id="SFLDG01129">
    <property type="entry name" value="C1.5:_HAD__Beta-PGM__Phosphata"/>
    <property type="match status" value="1"/>
</dbReference>
<dbReference type="NCBIfam" id="TIGR01509">
    <property type="entry name" value="HAD-SF-IA-v3"/>
    <property type="match status" value="1"/>
</dbReference>
<dbReference type="GO" id="GO:0008967">
    <property type="term" value="F:phosphoglycolate phosphatase activity"/>
    <property type="evidence" value="ECO:0007669"/>
    <property type="project" value="TreeGrafter"/>
</dbReference>
<organism evidence="1 2">
    <name type="scientific">Gemmata massiliana</name>
    <dbReference type="NCBI Taxonomy" id="1210884"/>
    <lineage>
        <taxon>Bacteria</taxon>
        <taxon>Pseudomonadati</taxon>
        <taxon>Planctomycetota</taxon>
        <taxon>Planctomycetia</taxon>
        <taxon>Gemmatales</taxon>
        <taxon>Gemmataceae</taxon>
        <taxon>Gemmata</taxon>
    </lineage>
</organism>
<dbReference type="InterPro" id="IPR050155">
    <property type="entry name" value="HAD-like_hydrolase_sf"/>
</dbReference>
<dbReference type="PANTHER" id="PTHR43434:SF16">
    <property type="entry name" value="BLL8046 PROTEIN"/>
    <property type="match status" value="1"/>
</dbReference>
<dbReference type="EMBL" id="LR593886">
    <property type="protein sequence ID" value="VTR93127.1"/>
    <property type="molecule type" value="Genomic_DNA"/>
</dbReference>
<dbReference type="GO" id="GO:0006281">
    <property type="term" value="P:DNA repair"/>
    <property type="evidence" value="ECO:0007669"/>
    <property type="project" value="TreeGrafter"/>
</dbReference>
<dbReference type="InterPro" id="IPR036412">
    <property type="entry name" value="HAD-like_sf"/>
</dbReference>
<dbReference type="Gene3D" id="1.10.150.240">
    <property type="entry name" value="Putative phosphatase, domain 2"/>
    <property type="match status" value="1"/>
</dbReference>
<dbReference type="InterPro" id="IPR006439">
    <property type="entry name" value="HAD-SF_hydro_IA"/>
</dbReference>
<evidence type="ECO:0000313" key="2">
    <source>
        <dbReference type="Proteomes" id="UP000464178"/>
    </source>
</evidence>
<dbReference type="RefSeq" id="WP_162667906.1">
    <property type="nucleotide sequence ID" value="NZ_LR593886.1"/>
</dbReference>
<dbReference type="InterPro" id="IPR023214">
    <property type="entry name" value="HAD_sf"/>
</dbReference>
<dbReference type="Gene3D" id="3.40.50.1000">
    <property type="entry name" value="HAD superfamily/HAD-like"/>
    <property type="match status" value="1"/>
</dbReference>
<dbReference type="NCBIfam" id="TIGR01549">
    <property type="entry name" value="HAD-SF-IA-v1"/>
    <property type="match status" value="1"/>
</dbReference>
<dbReference type="PANTHER" id="PTHR43434">
    <property type="entry name" value="PHOSPHOGLYCOLATE PHOSPHATASE"/>
    <property type="match status" value="1"/>
</dbReference>
<dbReference type="InterPro" id="IPR023198">
    <property type="entry name" value="PGP-like_dom2"/>
</dbReference>
<proteinExistence type="predicted"/>
<dbReference type="SUPFAM" id="SSF56784">
    <property type="entry name" value="HAD-like"/>
    <property type="match status" value="1"/>
</dbReference>
<dbReference type="KEGG" id="gms:SOIL9_45870"/>
<dbReference type="SFLD" id="SFLDS00003">
    <property type="entry name" value="Haloacid_Dehalogenase"/>
    <property type="match status" value="1"/>
</dbReference>
<dbReference type="Proteomes" id="UP000464178">
    <property type="component" value="Chromosome"/>
</dbReference>
<dbReference type="AlphaFoldDB" id="A0A6P2CX25"/>
<evidence type="ECO:0000313" key="1">
    <source>
        <dbReference type="EMBL" id="VTR93127.1"/>
    </source>
</evidence>
<sequence>MQPVRGVLLDIDGTLVESNDAHAHAWVKALAESGKAVAFETVRPLIGMGGDKLLPKVCGLDAESPEGKRISDRRAAIFLSEYLPKLRACRGAEALLHQLKERGLKLAVASSATKDELGPLLKVCGADRVIEAATSSDDADRSKPDPDIVHAALGEIELPPDAVVLLGDTPYDVEAARKAGVRVIALRCGGWNDTDLKADAVFDDPADLTRHLDQSPLAS</sequence>
<keyword evidence="2" id="KW-1185">Reference proteome</keyword>